<accession>A0ABQ0E1N2</accession>
<dbReference type="HAMAP" id="MF_00409">
    <property type="entry name" value="LpxK"/>
    <property type="match status" value="1"/>
</dbReference>
<dbReference type="EC" id="2.7.1.130" evidence="3 13"/>
<comment type="caution">
    <text evidence="13">Lacks conserved residue(s) required for the propagation of feature annotation.</text>
</comment>
<gene>
    <name evidence="13 14" type="primary">lpxK</name>
    <name evidence="14" type="ORF">Tsumi_06830</name>
</gene>
<keyword evidence="8 13" id="KW-0547">Nucleotide-binding</keyword>
<dbReference type="SUPFAM" id="SSF52540">
    <property type="entry name" value="P-loop containing nucleoside triphosphate hydrolases"/>
    <property type="match status" value="1"/>
</dbReference>
<keyword evidence="9 13" id="KW-0418">Kinase</keyword>
<comment type="similarity">
    <text evidence="13">Belongs to the LpxK family.</text>
</comment>
<evidence type="ECO:0000256" key="4">
    <source>
        <dbReference type="ARBA" id="ARBA00016436"/>
    </source>
</evidence>
<evidence type="ECO:0000256" key="3">
    <source>
        <dbReference type="ARBA" id="ARBA00012071"/>
    </source>
</evidence>
<evidence type="ECO:0000256" key="11">
    <source>
        <dbReference type="ARBA" id="ARBA00023098"/>
    </source>
</evidence>
<keyword evidence="15" id="KW-1185">Reference proteome</keyword>
<proteinExistence type="inferred from homology"/>
<evidence type="ECO:0000313" key="15">
    <source>
        <dbReference type="Proteomes" id="UP001628220"/>
    </source>
</evidence>
<evidence type="ECO:0000256" key="10">
    <source>
        <dbReference type="ARBA" id="ARBA00022840"/>
    </source>
</evidence>
<evidence type="ECO:0000256" key="2">
    <source>
        <dbReference type="ARBA" id="ARBA00004870"/>
    </source>
</evidence>
<dbReference type="Proteomes" id="UP001628220">
    <property type="component" value="Unassembled WGS sequence"/>
</dbReference>
<comment type="catalytic activity">
    <reaction evidence="13">
        <text>a lipid A disaccharide + ATP = a lipid IVA + ADP + H(+)</text>
        <dbReference type="Rhea" id="RHEA:67840"/>
        <dbReference type="ChEBI" id="CHEBI:15378"/>
        <dbReference type="ChEBI" id="CHEBI:30616"/>
        <dbReference type="ChEBI" id="CHEBI:176343"/>
        <dbReference type="ChEBI" id="CHEBI:176425"/>
        <dbReference type="ChEBI" id="CHEBI:456216"/>
        <dbReference type="EC" id="2.7.1.130"/>
    </reaction>
</comment>
<sequence length="356" mass="40757">MTTKRHRYLAPLSTLYGVGTGVFHWLYNSNLRKAKEYDIPILCVGNIAVGGTGKSPMVEYLVRYLKENHRVAVISRGYKRKSRGMVAAGNGKEASAVEVGDELRQLLLRHPDIDVVADANRQRAIEYLLSPQRAGRPDVIIMDDGMQHRRVKPSFTLMLTSYDRPFMEDKLLPQGRLRENAKGRLRADCIIVTKCPPSITPIRKSLIKRNMSLFPHQSVFFTSVHYREVVPLFSDHIVPENVVDFHTAQQLYAIAGIAHPDPFFRYLKETHGGVVETNQFSDHHTFTRCDIALWNKLAECGDRVFVTTEKDAARLHGLRNLMSDRLIASFFVLPIEIHFLFNEEQLFKQLINKHLH</sequence>
<protein>
    <recommendedName>
        <fullName evidence="4 13">Tetraacyldisaccharide 4'-kinase</fullName>
        <ecNumber evidence="3 13">2.7.1.130</ecNumber>
    </recommendedName>
    <alternativeName>
        <fullName evidence="12 13">Lipid A 4'-kinase</fullName>
    </alternativeName>
</protein>
<organism evidence="14 15">
    <name type="scientific">Porphyromonas miyakawae</name>
    <dbReference type="NCBI Taxonomy" id="3137470"/>
    <lineage>
        <taxon>Bacteria</taxon>
        <taxon>Pseudomonadati</taxon>
        <taxon>Bacteroidota</taxon>
        <taxon>Bacteroidia</taxon>
        <taxon>Bacteroidales</taxon>
        <taxon>Porphyromonadaceae</taxon>
        <taxon>Porphyromonas</taxon>
    </lineage>
</organism>
<evidence type="ECO:0000256" key="7">
    <source>
        <dbReference type="ARBA" id="ARBA00022679"/>
    </source>
</evidence>
<evidence type="ECO:0000256" key="5">
    <source>
        <dbReference type="ARBA" id="ARBA00022516"/>
    </source>
</evidence>
<evidence type="ECO:0000256" key="13">
    <source>
        <dbReference type="HAMAP-Rule" id="MF_00409"/>
    </source>
</evidence>
<keyword evidence="6 13" id="KW-0441">Lipid A biosynthesis</keyword>
<keyword evidence="5 13" id="KW-0444">Lipid biosynthesis</keyword>
<evidence type="ECO:0000256" key="1">
    <source>
        <dbReference type="ARBA" id="ARBA00002274"/>
    </source>
</evidence>
<name>A0ABQ0E1N2_9PORP</name>
<dbReference type="InterPro" id="IPR003758">
    <property type="entry name" value="LpxK"/>
</dbReference>
<comment type="caution">
    <text evidence="14">The sequence shown here is derived from an EMBL/GenBank/DDBJ whole genome shotgun (WGS) entry which is preliminary data.</text>
</comment>
<evidence type="ECO:0000256" key="9">
    <source>
        <dbReference type="ARBA" id="ARBA00022777"/>
    </source>
</evidence>
<comment type="function">
    <text evidence="1 13">Transfers the gamma-phosphate of ATP to the 4'-position of a tetraacyldisaccharide 1-phosphate intermediate (termed DS-1-P) to form tetraacyldisaccharide 1,4'-bis-phosphate (lipid IVA).</text>
</comment>
<dbReference type="Pfam" id="PF02606">
    <property type="entry name" value="LpxK"/>
    <property type="match status" value="1"/>
</dbReference>
<dbReference type="InterPro" id="IPR027417">
    <property type="entry name" value="P-loop_NTPase"/>
</dbReference>
<comment type="pathway">
    <text evidence="2 13">Glycolipid biosynthesis; lipid IV(A) biosynthesis; lipid IV(A) from (3R)-3-hydroxytetradecanoyl-[acyl-carrier-protein] and UDP-N-acetyl-alpha-D-glucosamine: step 6/6.</text>
</comment>
<dbReference type="PANTHER" id="PTHR42724">
    <property type="entry name" value="TETRAACYLDISACCHARIDE 4'-KINASE"/>
    <property type="match status" value="1"/>
</dbReference>
<evidence type="ECO:0000256" key="6">
    <source>
        <dbReference type="ARBA" id="ARBA00022556"/>
    </source>
</evidence>
<keyword evidence="7 13" id="KW-0808">Transferase</keyword>
<evidence type="ECO:0000313" key="14">
    <source>
        <dbReference type="EMBL" id="GAB1251579.1"/>
    </source>
</evidence>
<keyword evidence="11 13" id="KW-0443">Lipid metabolism</keyword>
<evidence type="ECO:0000256" key="8">
    <source>
        <dbReference type="ARBA" id="ARBA00022741"/>
    </source>
</evidence>
<keyword evidence="10 13" id="KW-0067">ATP-binding</keyword>
<dbReference type="NCBIfam" id="TIGR00682">
    <property type="entry name" value="lpxK"/>
    <property type="match status" value="1"/>
</dbReference>
<dbReference type="RefSeq" id="WP_411915384.1">
    <property type="nucleotide sequence ID" value="NZ_BAAFSF010000001.1"/>
</dbReference>
<dbReference type="EMBL" id="BAAFSF010000001">
    <property type="protein sequence ID" value="GAB1251579.1"/>
    <property type="molecule type" value="Genomic_DNA"/>
</dbReference>
<dbReference type="PANTHER" id="PTHR42724:SF1">
    <property type="entry name" value="TETRAACYLDISACCHARIDE 4'-KINASE, MITOCHONDRIAL-RELATED"/>
    <property type="match status" value="1"/>
</dbReference>
<evidence type="ECO:0000256" key="12">
    <source>
        <dbReference type="ARBA" id="ARBA00029757"/>
    </source>
</evidence>
<reference evidence="14 15" key="1">
    <citation type="journal article" date="2025" name="Int. J. Syst. Evol. Microbiol.">
        <title>Desulfovibrio falkowii sp. nov., Porphyromonas miyakawae sp. nov., Mediterraneibacter flintii sp. nov. and Owariibacterium komagatae gen. nov., sp. nov., isolated from human faeces.</title>
        <authorList>
            <person name="Hamaguchi T."/>
            <person name="Ohara M."/>
            <person name="Hisatomi A."/>
            <person name="Sekiguchi K."/>
            <person name="Takeda J.I."/>
            <person name="Ueyama J."/>
            <person name="Ito M."/>
            <person name="Nishiwaki H."/>
            <person name="Ogi T."/>
            <person name="Hirayama M."/>
            <person name="Ohkuma M."/>
            <person name="Sakamoto M."/>
            <person name="Ohno K."/>
        </authorList>
    </citation>
    <scope>NUCLEOTIDE SEQUENCE [LARGE SCALE GENOMIC DNA]</scope>
    <source>
        <strain evidence="14 15">13CB11C</strain>
    </source>
</reference>